<feature type="compositionally biased region" description="Low complexity" evidence="2">
    <location>
        <begin position="22"/>
        <end position="32"/>
    </location>
</feature>
<dbReference type="Proteomes" id="UP000325577">
    <property type="component" value="Linkage Group LG11"/>
</dbReference>
<feature type="domain" description="RRM" evidence="4">
    <location>
        <begin position="46"/>
        <end position="124"/>
    </location>
</feature>
<dbReference type="InterPro" id="IPR035979">
    <property type="entry name" value="RBD_domain_sf"/>
</dbReference>
<organism evidence="5 6">
    <name type="scientific">Nyssa sinensis</name>
    <dbReference type="NCBI Taxonomy" id="561372"/>
    <lineage>
        <taxon>Eukaryota</taxon>
        <taxon>Viridiplantae</taxon>
        <taxon>Streptophyta</taxon>
        <taxon>Embryophyta</taxon>
        <taxon>Tracheophyta</taxon>
        <taxon>Spermatophyta</taxon>
        <taxon>Magnoliopsida</taxon>
        <taxon>eudicotyledons</taxon>
        <taxon>Gunneridae</taxon>
        <taxon>Pentapetalae</taxon>
        <taxon>asterids</taxon>
        <taxon>Cornales</taxon>
        <taxon>Nyssaceae</taxon>
        <taxon>Nyssa</taxon>
    </lineage>
</organism>
<dbReference type="PANTHER" id="PTHR48034">
    <property type="entry name" value="TRANSFORMER-2 SEX-DETERMINING PROTEIN-RELATED"/>
    <property type="match status" value="1"/>
</dbReference>
<dbReference type="GO" id="GO:0003723">
    <property type="term" value="F:RNA binding"/>
    <property type="evidence" value="ECO:0007669"/>
    <property type="project" value="UniProtKB-UniRule"/>
</dbReference>
<dbReference type="SUPFAM" id="SSF54928">
    <property type="entry name" value="RNA-binding domain, RBD"/>
    <property type="match status" value="1"/>
</dbReference>
<dbReference type="InterPro" id="IPR050441">
    <property type="entry name" value="RBM"/>
</dbReference>
<keyword evidence="1" id="KW-0694">RNA-binding</keyword>
<gene>
    <name evidence="5" type="ORF">F0562_022041</name>
</gene>
<feature type="region of interest" description="Disordered" evidence="2">
    <location>
        <begin position="301"/>
        <end position="408"/>
    </location>
</feature>
<dbReference type="EMBL" id="CM018034">
    <property type="protein sequence ID" value="KAA8543782.1"/>
    <property type="molecule type" value="Genomic_DNA"/>
</dbReference>
<sequence>MMSYSKRSRFSRSPSPNKHYSRSVSRSLSRSQSRSRDSSEVENPGNNLYVTGLSPRITKRDLENHFSTEGKVTDVYVVVDPWTRESRGFGFVTMSTVEEADHCIKYLNRSVLEGRVITVEKARRRRGRTPTPGRYLGLRTIRGHRRSPSYSPYYRSRSPRYSSERERSRSYSPYYSRGRSYSPHYGRHGSYSPHYSQGRSPSRSPSPYRSPVRRRDRSFSPCDSRHYSRDDRYYGRSHYYSPDDRYYRRSRYRSVYQSISPRVRSSRRSYSRSVTLRSRRSYRRSFHYYSPDDRYYRRSRYRSVSPSISPRVRSSRRSYSRSVTPRSRRSYQRSYSRSVSPRHSRSYSPSISPRPRRSSRKSYSPSMSPRPRRSSKRSVSRGSSHGRQYSLDSYSRSCSASPSSRSVSRSTDSQVHIAFIMSSSNNTNGLCSTYHMVVLVVLKSLYIMGCFSLVFLMNHMKTS</sequence>
<feature type="compositionally biased region" description="Low complexity" evidence="2">
    <location>
        <begin position="170"/>
        <end position="184"/>
    </location>
</feature>
<dbReference type="OrthoDB" id="6159137at2759"/>
<feature type="compositionally biased region" description="Basic residues" evidence="2">
    <location>
        <begin position="1"/>
        <end position="10"/>
    </location>
</feature>
<evidence type="ECO:0000313" key="6">
    <source>
        <dbReference type="Proteomes" id="UP000325577"/>
    </source>
</evidence>
<dbReference type="AlphaFoldDB" id="A0A5J5BPX4"/>
<dbReference type="Pfam" id="PF00076">
    <property type="entry name" value="RRM_1"/>
    <property type="match status" value="1"/>
</dbReference>
<feature type="compositionally biased region" description="Low complexity" evidence="2">
    <location>
        <begin position="199"/>
        <end position="210"/>
    </location>
</feature>
<keyword evidence="3" id="KW-1133">Transmembrane helix</keyword>
<feature type="compositionally biased region" description="Low complexity" evidence="2">
    <location>
        <begin position="148"/>
        <end position="161"/>
    </location>
</feature>
<evidence type="ECO:0000256" key="1">
    <source>
        <dbReference type="PROSITE-ProRule" id="PRU00176"/>
    </source>
</evidence>
<protein>
    <recommendedName>
        <fullName evidence="4">RRM domain-containing protein</fullName>
    </recommendedName>
</protein>
<feature type="compositionally biased region" description="Low complexity" evidence="2">
    <location>
        <begin position="302"/>
        <end position="312"/>
    </location>
</feature>
<dbReference type="PROSITE" id="PS50102">
    <property type="entry name" value="RRM"/>
    <property type="match status" value="1"/>
</dbReference>
<reference evidence="5 6" key="1">
    <citation type="submission" date="2019-09" db="EMBL/GenBank/DDBJ databases">
        <title>A chromosome-level genome assembly of the Chinese tupelo Nyssa sinensis.</title>
        <authorList>
            <person name="Yang X."/>
            <person name="Kang M."/>
            <person name="Yang Y."/>
            <person name="Xiong H."/>
            <person name="Wang M."/>
            <person name="Zhang Z."/>
            <person name="Wang Z."/>
            <person name="Wu H."/>
            <person name="Ma T."/>
            <person name="Liu J."/>
            <person name="Xi Z."/>
        </authorList>
    </citation>
    <scope>NUCLEOTIDE SEQUENCE [LARGE SCALE GENOMIC DNA]</scope>
    <source>
        <strain evidence="5">J267</strain>
        <tissue evidence="5">Leaf</tissue>
    </source>
</reference>
<proteinExistence type="predicted"/>
<keyword evidence="3" id="KW-0472">Membrane</keyword>
<name>A0A5J5BPX4_9ASTE</name>
<keyword evidence="6" id="KW-1185">Reference proteome</keyword>
<dbReference type="SMART" id="SM00360">
    <property type="entry name" value="RRM"/>
    <property type="match status" value="1"/>
</dbReference>
<feature type="region of interest" description="Disordered" evidence="2">
    <location>
        <begin position="1"/>
        <end position="52"/>
    </location>
</feature>
<feature type="region of interest" description="Disordered" evidence="2">
    <location>
        <begin position="122"/>
        <end position="242"/>
    </location>
</feature>
<feature type="compositionally biased region" description="Basic and acidic residues" evidence="2">
    <location>
        <begin position="223"/>
        <end position="234"/>
    </location>
</feature>
<evidence type="ECO:0000256" key="2">
    <source>
        <dbReference type="SAM" id="MobiDB-lite"/>
    </source>
</evidence>
<evidence type="ECO:0000259" key="4">
    <source>
        <dbReference type="PROSITE" id="PS50102"/>
    </source>
</evidence>
<dbReference type="InterPro" id="IPR000504">
    <property type="entry name" value="RRM_dom"/>
</dbReference>
<evidence type="ECO:0000313" key="5">
    <source>
        <dbReference type="EMBL" id="KAA8543782.1"/>
    </source>
</evidence>
<feature type="transmembrane region" description="Helical" evidence="3">
    <location>
        <begin position="434"/>
        <end position="457"/>
    </location>
</feature>
<feature type="compositionally biased region" description="Low complexity" evidence="2">
    <location>
        <begin position="380"/>
        <end position="408"/>
    </location>
</feature>
<evidence type="ECO:0000256" key="3">
    <source>
        <dbReference type="SAM" id="Phobius"/>
    </source>
</evidence>
<dbReference type="FunFam" id="3.30.70.330:FF:000790">
    <property type="entry name" value="Serine/arginine-rich splicing factor SR45a"/>
    <property type="match status" value="1"/>
</dbReference>
<keyword evidence="3" id="KW-0812">Transmembrane</keyword>
<accession>A0A5J5BPX4</accession>
<feature type="compositionally biased region" description="Basic residues" evidence="2">
    <location>
        <begin position="370"/>
        <end position="379"/>
    </location>
</feature>
<dbReference type="InterPro" id="IPR012677">
    <property type="entry name" value="Nucleotide-bd_a/b_plait_sf"/>
</dbReference>
<dbReference type="Gene3D" id="3.30.70.330">
    <property type="match status" value="1"/>
</dbReference>